<keyword evidence="2 5" id="KW-0812">Transmembrane</keyword>
<evidence type="ECO:0000313" key="8">
    <source>
        <dbReference type="Proteomes" id="UP000529728"/>
    </source>
</evidence>
<evidence type="ECO:0000256" key="1">
    <source>
        <dbReference type="ARBA" id="ARBA00004141"/>
    </source>
</evidence>
<dbReference type="PANTHER" id="PTHR21041">
    <property type="entry name" value="DENDRITIC CELL-SPECIFIC TRANSMEMBRANE PROTEIN"/>
    <property type="match status" value="1"/>
</dbReference>
<feature type="non-terminal residue" evidence="7">
    <location>
        <position position="1"/>
    </location>
</feature>
<evidence type="ECO:0000256" key="4">
    <source>
        <dbReference type="ARBA" id="ARBA00023136"/>
    </source>
</evidence>
<evidence type="ECO:0000256" key="5">
    <source>
        <dbReference type="SAM" id="Phobius"/>
    </source>
</evidence>
<protein>
    <submittedName>
        <fullName evidence="7">DCSTP protein</fullName>
    </submittedName>
</protein>
<evidence type="ECO:0000313" key="7">
    <source>
        <dbReference type="EMBL" id="NWR50454.1"/>
    </source>
</evidence>
<dbReference type="PANTHER" id="PTHR21041:SF2">
    <property type="entry name" value="DENDRITIC CELL-SPECIFIC TRANSMEMBRANE PROTEIN"/>
    <property type="match status" value="1"/>
</dbReference>
<sequence>MQKFISITRNAWEIFISERKPGWKYQMQLFAVCSAVAFLSSFLFFLSMHLSLAHHSLGPLLISGFIWILLSIMLFCFKYLRCFSVLFLLSCGLKNGRDALITAGTGVVVASNIQNIFHNLKILADSITCHLKHEQFALIKYYIEAIKWIYEVAKLPDGLYEGVVVLKNEFTPSYSISDDALKQELNVTEQEIQRFANQISFMLTILPYIGQKVLPIFGFFLISFGTVLFIKKFVGSHSTKFKNTYITKRFIAFDEHQKQQQRPCLLPLNRKERKDYVTIPSFFFTRKDRKKVLCSFLPVFIHLCIWLLFAAVDSLFYLLIISVNKYLQEVPDLDIQLSLFQNKNEKSYIISVREHVAKTDSFKIPLFKHNCIPHPELALSMTWIQLGVIVFFLIIFGLFSGFLTQLKILVSTSFYPDTEVKRIHYLHAKLLKKRAMLQEKTGKNMFARTINFWFPILKASEAVKKKERS</sequence>
<accession>A0A7K4XUT5</accession>
<feature type="transmembrane region" description="Helical" evidence="5">
    <location>
        <begin position="29"/>
        <end position="48"/>
    </location>
</feature>
<name>A0A7K4XUT5_REGSA</name>
<comment type="caution">
    <text evidence="7">The sequence shown here is derived from an EMBL/GenBank/DDBJ whole genome shotgun (WGS) entry which is preliminary data.</text>
</comment>
<evidence type="ECO:0000259" key="6">
    <source>
        <dbReference type="Pfam" id="PF07782"/>
    </source>
</evidence>
<proteinExistence type="predicted"/>
<dbReference type="AlphaFoldDB" id="A0A7K4XUT5"/>
<dbReference type="EMBL" id="VWZN01017056">
    <property type="protein sequence ID" value="NWR50454.1"/>
    <property type="molecule type" value="Genomic_DNA"/>
</dbReference>
<feature type="transmembrane region" description="Helical" evidence="5">
    <location>
        <begin position="296"/>
        <end position="320"/>
    </location>
</feature>
<dbReference type="Proteomes" id="UP000529728">
    <property type="component" value="Unassembled WGS sequence"/>
</dbReference>
<feature type="non-terminal residue" evidence="7">
    <location>
        <position position="469"/>
    </location>
</feature>
<keyword evidence="8" id="KW-1185">Reference proteome</keyword>
<dbReference type="GO" id="GO:0005789">
    <property type="term" value="C:endoplasmic reticulum membrane"/>
    <property type="evidence" value="ECO:0007669"/>
    <property type="project" value="TreeGrafter"/>
</dbReference>
<keyword evidence="4 5" id="KW-0472">Membrane</keyword>
<evidence type="ECO:0000256" key="2">
    <source>
        <dbReference type="ARBA" id="ARBA00022692"/>
    </source>
</evidence>
<gene>
    <name evidence="7" type="primary">Dcstamp</name>
    <name evidence="7" type="ORF">REGSAT_R10998</name>
</gene>
<organism evidence="7 8">
    <name type="scientific">Regulus satrapa</name>
    <name type="common">Golden-crowned kinglet</name>
    <dbReference type="NCBI Taxonomy" id="13245"/>
    <lineage>
        <taxon>Eukaryota</taxon>
        <taxon>Metazoa</taxon>
        <taxon>Chordata</taxon>
        <taxon>Craniata</taxon>
        <taxon>Vertebrata</taxon>
        <taxon>Euteleostomi</taxon>
        <taxon>Archelosauria</taxon>
        <taxon>Archosauria</taxon>
        <taxon>Dinosauria</taxon>
        <taxon>Saurischia</taxon>
        <taxon>Theropoda</taxon>
        <taxon>Coelurosauria</taxon>
        <taxon>Aves</taxon>
        <taxon>Neognathae</taxon>
        <taxon>Neoaves</taxon>
        <taxon>Telluraves</taxon>
        <taxon>Australaves</taxon>
        <taxon>Passeriformes</taxon>
        <taxon>Regulidae</taxon>
        <taxon>Regulus</taxon>
    </lineage>
</organism>
<dbReference type="GO" id="GO:0009986">
    <property type="term" value="C:cell surface"/>
    <property type="evidence" value="ECO:0007669"/>
    <property type="project" value="TreeGrafter"/>
</dbReference>
<comment type="subcellular location">
    <subcellularLocation>
        <location evidence="1">Membrane</location>
        <topology evidence="1">Multi-pass membrane protein</topology>
    </subcellularLocation>
</comment>
<feature type="domain" description="Dendritic cell-specific transmembrane protein-like" evidence="6">
    <location>
        <begin position="241"/>
        <end position="427"/>
    </location>
</feature>
<feature type="transmembrane region" description="Helical" evidence="5">
    <location>
        <begin position="383"/>
        <end position="403"/>
    </location>
</feature>
<feature type="transmembrane region" description="Helical" evidence="5">
    <location>
        <begin position="60"/>
        <end position="80"/>
    </location>
</feature>
<dbReference type="InterPro" id="IPR012858">
    <property type="entry name" value="DC_STAMP-like"/>
</dbReference>
<dbReference type="InterPro" id="IPR051856">
    <property type="entry name" value="CSR-E3_Ligase_Protein"/>
</dbReference>
<dbReference type="OrthoDB" id="9949280at2759"/>
<keyword evidence="3 5" id="KW-1133">Transmembrane helix</keyword>
<dbReference type="Pfam" id="PF07782">
    <property type="entry name" value="DC_STAMP"/>
    <property type="match status" value="1"/>
</dbReference>
<feature type="transmembrane region" description="Helical" evidence="5">
    <location>
        <begin position="216"/>
        <end position="234"/>
    </location>
</feature>
<reference evidence="7 8" key="1">
    <citation type="submission" date="2019-09" db="EMBL/GenBank/DDBJ databases">
        <title>Bird 10,000 Genomes (B10K) Project - Family phase.</title>
        <authorList>
            <person name="Zhang G."/>
        </authorList>
    </citation>
    <scope>NUCLEOTIDE SEQUENCE [LARGE SCALE GENOMIC DNA]</scope>
    <source>
        <strain evidence="7">B10K-DU-001-18</strain>
        <tissue evidence="7">Muscle</tissue>
    </source>
</reference>
<evidence type="ECO:0000256" key="3">
    <source>
        <dbReference type="ARBA" id="ARBA00022989"/>
    </source>
</evidence>